<keyword evidence="3" id="KW-0808">Transferase</keyword>
<accession>A0A517U0S6</accession>
<dbReference type="InterPro" id="IPR005079">
    <property type="entry name" value="Peptidase_C45_hydrolase"/>
</dbReference>
<evidence type="ECO:0000313" key="3">
    <source>
        <dbReference type="EMBL" id="QDT74220.1"/>
    </source>
</evidence>
<dbReference type="InterPro" id="IPR047803">
    <property type="entry name" value="DCD1A/B-like"/>
</dbReference>
<dbReference type="InterPro" id="IPR047794">
    <property type="entry name" value="C45_proenzyme-like"/>
</dbReference>
<dbReference type="KEGG" id="llh:I41_34150"/>
<dbReference type="AlphaFoldDB" id="A0A517U0S6"/>
<feature type="chain" id="PRO_5022045098" evidence="1">
    <location>
        <begin position="28"/>
        <end position="382"/>
    </location>
</feature>
<reference evidence="3 4" key="1">
    <citation type="submission" date="2019-02" db="EMBL/GenBank/DDBJ databases">
        <title>Deep-cultivation of Planctomycetes and their phenomic and genomic characterization uncovers novel biology.</title>
        <authorList>
            <person name="Wiegand S."/>
            <person name="Jogler M."/>
            <person name="Boedeker C."/>
            <person name="Pinto D."/>
            <person name="Vollmers J."/>
            <person name="Rivas-Marin E."/>
            <person name="Kohn T."/>
            <person name="Peeters S.H."/>
            <person name="Heuer A."/>
            <person name="Rast P."/>
            <person name="Oberbeckmann S."/>
            <person name="Bunk B."/>
            <person name="Jeske O."/>
            <person name="Meyerdierks A."/>
            <person name="Storesund J.E."/>
            <person name="Kallscheuer N."/>
            <person name="Luecker S."/>
            <person name="Lage O.M."/>
            <person name="Pohl T."/>
            <person name="Merkel B.J."/>
            <person name="Hornburger P."/>
            <person name="Mueller R.-W."/>
            <person name="Bruemmer F."/>
            <person name="Labrenz M."/>
            <person name="Spormann A.M."/>
            <person name="Op den Camp H."/>
            <person name="Overmann J."/>
            <person name="Amann R."/>
            <person name="Jetten M.S.M."/>
            <person name="Mascher T."/>
            <person name="Medema M.H."/>
            <person name="Devos D.P."/>
            <person name="Kaster A.-K."/>
            <person name="Ovreas L."/>
            <person name="Rohde M."/>
            <person name="Galperin M.Y."/>
            <person name="Jogler C."/>
        </authorList>
    </citation>
    <scope>NUCLEOTIDE SEQUENCE [LARGE SCALE GENOMIC DNA]</scope>
    <source>
        <strain evidence="3 4">I41</strain>
    </source>
</reference>
<dbReference type="Proteomes" id="UP000317909">
    <property type="component" value="Chromosome"/>
</dbReference>
<organism evidence="3 4">
    <name type="scientific">Lacipirellula limnantheis</name>
    <dbReference type="NCBI Taxonomy" id="2528024"/>
    <lineage>
        <taxon>Bacteria</taxon>
        <taxon>Pseudomonadati</taxon>
        <taxon>Planctomycetota</taxon>
        <taxon>Planctomycetia</taxon>
        <taxon>Pirellulales</taxon>
        <taxon>Lacipirellulaceae</taxon>
        <taxon>Lacipirellula</taxon>
    </lineage>
</organism>
<dbReference type="GO" id="GO:0016740">
    <property type="term" value="F:transferase activity"/>
    <property type="evidence" value="ECO:0007669"/>
    <property type="project" value="UniProtKB-KW"/>
</dbReference>
<dbReference type="RefSeq" id="WP_145433993.1">
    <property type="nucleotide sequence ID" value="NZ_CP036339.1"/>
</dbReference>
<gene>
    <name evidence="3" type="ORF">I41_34150</name>
</gene>
<dbReference type="Pfam" id="PF03417">
    <property type="entry name" value="AAT"/>
    <property type="match status" value="1"/>
</dbReference>
<evidence type="ECO:0000256" key="1">
    <source>
        <dbReference type="SAM" id="SignalP"/>
    </source>
</evidence>
<sequence length="382" mass="41588" precursor="true">MGRAMLLRVLGVCWAMVLSVAASTADAKTLGRYGAGWLEEIDGYLVLHLEGTHREMGVQHGHLLGDHIRQNVEFLVHEKGDTVVAELGPLGVTPNQVISQIVNIQRKHVPQKYWEEIEGLAEGSGLSVADVQAANFIPELFHCSGFALMNSATKDGTLYHGRVLDYGVDMKLQDHAVLIVAKPKGGIPFVNVSYAGFVGSVTGMNNNHVSIGEMGGKGLGQWNGVPMAFLVREVLESADDLDEAIAVFRDSPRTCEYYFVIADGKTNRAVGMEAGASKFSLVEPNTAHPLLPRPVKDAVLLSAGDRYNHLVDRTEAKLGEFTAADAIELMSRPVAMKSNLHNALFEPKSTKFWVANANEKGEPAADQKYQAFQLSELLERKP</sequence>
<proteinExistence type="predicted"/>
<dbReference type="PANTHER" id="PTHR35190">
    <property type="entry name" value="PROTEIN DCD1B"/>
    <property type="match status" value="1"/>
</dbReference>
<dbReference type="Gene3D" id="3.60.60.10">
    <property type="entry name" value="Penicillin V Acylase, Chain A"/>
    <property type="match status" value="1"/>
</dbReference>
<evidence type="ECO:0000259" key="2">
    <source>
        <dbReference type="Pfam" id="PF03417"/>
    </source>
</evidence>
<evidence type="ECO:0000313" key="4">
    <source>
        <dbReference type="Proteomes" id="UP000317909"/>
    </source>
</evidence>
<protein>
    <submittedName>
        <fullName evidence="3">Acyl-coenzyme A:6-aminopenicillanic acid acyl-transferase</fullName>
    </submittedName>
</protein>
<keyword evidence="4" id="KW-1185">Reference proteome</keyword>
<dbReference type="PANTHER" id="PTHR35190:SF2">
    <property type="entry name" value="PROTEIN DCD1B"/>
    <property type="match status" value="1"/>
</dbReference>
<keyword evidence="1" id="KW-0732">Signal</keyword>
<name>A0A517U0S6_9BACT</name>
<dbReference type="NCBIfam" id="NF040521">
    <property type="entry name" value="C45_proenzyme"/>
    <property type="match status" value="1"/>
</dbReference>
<dbReference type="EMBL" id="CP036339">
    <property type="protein sequence ID" value="QDT74220.1"/>
    <property type="molecule type" value="Genomic_DNA"/>
</dbReference>
<feature type="signal peptide" evidence="1">
    <location>
        <begin position="1"/>
        <end position="27"/>
    </location>
</feature>
<dbReference type="OrthoDB" id="264208at2"/>
<feature type="domain" description="Peptidase C45 hydrolase" evidence="2">
    <location>
        <begin position="153"/>
        <end position="270"/>
    </location>
</feature>